<dbReference type="AlphaFoldDB" id="X6P6P7"/>
<comment type="caution">
    <text evidence="1">The sequence shown here is derived from an EMBL/GenBank/DDBJ whole genome shotgun (WGS) entry which is preliminary data.</text>
</comment>
<name>X6P6P7_RETFI</name>
<reference evidence="1 2" key="1">
    <citation type="journal article" date="2013" name="Curr. Biol.">
        <title>The Genome of the Foraminiferan Reticulomyxa filosa.</title>
        <authorList>
            <person name="Glockner G."/>
            <person name="Hulsmann N."/>
            <person name="Schleicher M."/>
            <person name="Noegel A.A."/>
            <person name="Eichinger L."/>
            <person name="Gallinger C."/>
            <person name="Pawlowski J."/>
            <person name="Sierra R."/>
            <person name="Euteneuer U."/>
            <person name="Pillet L."/>
            <person name="Moustafa A."/>
            <person name="Platzer M."/>
            <person name="Groth M."/>
            <person name="Szafranski K."/>
            <person name="Schliwa M."/>
        </authorList>
    </citation>
    <scope>NUCLEOTIDE SEQUENCE [LARGE SCALE GENOMIC DNA]</scope>
</reference>
<organism evidence="1 2">
    <name type="scientific">Reticulomyxa filosa</name>
    <dbReference type="NCBI Taxonomy" id="46433"/>
    <lineage>
        <taxon>Eukaryota</taxon>
        <taxon>Sar</taxon>
        <taxon>Rhizaria</taxon>
        <taxon>Retaria</taxon>
        <taxon>Foraminifera</taxon>
        <taxon>Monothalamids</taxon>
        <taxon>Reticulomyxidae</taxon>
        <taxon>Reticulomyxa</taxon>
    </lineage>
</organism>
<dbReference type="SUPFAM" id="SSF56399">
    <property type="entry name" value="ADP-ribosylation"/>
    <property type="match status" value="1"/>
</dbReference>
<dbReference type="EMBL" id="ASPP01003088">
    <property type="protein sequence ID" value="ETO33851.1"/>
    <property type="molecule type" value="Genomic_DNA"/>
</dbReference>
<keyword evidence="2" id="KW-1185">Reference proteome</keyword>
<evidence type="ECO:0000313" key="1">
    <source>
        <dbReference type="EMBL" id="ETO33851.1"/>
    </source>
</evidence>
<dbReference type="Proteomes" id="UP000023152">
    <property type="component" value="Unassembled WGS sequence"/>
</dbReference>
<gene>
    <name evidence="1" type="ORF">RFI_03245</name>
</gene>
<dbReference type="OrthoDB" id="9990006at2759"/>
<protein>
    <submittedName>
        <fullName evidence="1">Uncharacterized protein</fullName>
    </submittedName>
</protein>
<sequence>MLKIQKHKFTATTTFDGFIKEFGNQLEKTTISQAWRNHNQIFGDTLTKLRKVYAIFNLNELKEENEIKILRETRLHILWNILKYPKHIKYRQIHKQALYNHLFSKCHQLGVNFEQVFISVKIFLQEHGFKKGCDDNWYYQYDHIQLSHLWNCYETAINQQTIYKTRYWVRQKRVCMLSNGKWKNYKILFDYEHRTIMLLDEKKLKIKSLQVGNPNKSSLEFNVSIQLYNHIDIKETRAKWPCLILNHTWHFRTSEAEFRDDLSNCISVNESKNIQMSFSVINYQLSIIDCTMQFFSIHLFNWSIEFNSFHVIWKSFDNIIHKEPLNPYSITFKQGIQYVKDKLQMRDHFIDGRDELILLECKFDKWKPALSKMNNSDVLLHDTYKHLPHYPIIQVHWEILYAFMVPYKRTIDIQRNNLPKKIDLGIEFIPSNEKSTFNPLLYECDLYKLKIIQDKVHLKLTRDNLLQKLLHEVIKNDHLRDLITFQYTNKKEKKQFCDNIKQQMNYNEKKPNELILNDKILTILNELKILYHDDIHKQMGYPLQLYEMCAILLYCGKSCNVQFSYDQIKFRHHKWPYLDGHLINAINILHVHERREESEMELYCGLKKVRLENIEKEIKSGFFISHVSTSDDIEVAQTYRGDQGCILHFHPSMRRALHIPSCDVSWISPFKHEREILFARSMIYPDQDEKTHKEQFAWNAKVESEDEYTQMILLTWVKYDQYIQQTMQISAMWNHKLDANLIFAILDQTYNRIEQTIELLSDFEEWKMQSNNKKNYEEKKNEFIKRRCCNHHINLFSIFIAERGYSQYKPIEYATLITVCNSVPFVEKDKYNK</sequence>
<accession>X6P6P7</accession>
<proteinExistence type="predicted"/>
<evidence type="ECO:0000313" key="2">
    <source>
        <dbReference type="Proteomes" id="UP000023152"/>
    </source>
</evidence>